<evidence type="ECO:0000313" key="11">
    <source>
        <dbReference type="Proteomes" id="UP000322628"/>
    </source>
</evidence>
<keyword evidence="3 8" id="KW-0202">Cytokine</keyword>
<dbReference type="InterPro" id="IPR020443">
    <property type="entry name" value="IL-10/19/20/24/26"/>
</dbReference>
<evidence type="ECO:0000256" key="7">
    <source>
        <dbReference type="ARBA" id="ARBA00023157"/>
    </source>
</evidence>
<dbReference type="Proteomes" id="UP000316454">
    <property type="component" value="Segment"/>
</dbReference>
<evidence type="ECO:0000256" key="4">
    <source>
        <dbReference type="ARBA" id="ARBA00022525"/>
    </source>
</evidence>
<dbReference type="EMBL" id="KX576657">
    <property type="protein sequence ID" value="AOA32964.1"/>
    <property type="molecule type" value="Genomic_DNA"/>
</dbReference>
<keyword evidence="8" id="KW-0899">Viral immunoevasion</keyword>
<name>A0A1B2LPH7_9POXV</name>
<reference evidence="9" key="1">
    <citation type="submission" date="2016-07" db="EMBL/GenBank/DDBJ databases">
        <title>Complete Genome Sequence of a Goatpox Virus Strain Gorgan from a Commercial Live Attenuated Vaccine.</title>
        <authorList>
            <person name="Mathijs E."/>
            <person name="Vandenbussche F."/>
            <person name="Haegeman A."/>
            <person name="Abdeldayem F."/>
            <person name="De Clercq K."/>
            <person name="Van Borm S."/>
        </authorList>
    </citation>
    <scope>NUCLEOTIDE SEQUENCE [LARGE SCALE GENOMIC DNA]</scope>
    <source>
        <strain evidence="9">Gorgan</strain>
    </source>
</reference>
<evidence type="ECO:0000256" key="2">
    <source>
        <dbReference type="ARBA" id="ARBA00008813"/>
    </source>
</evidence>
<keyword evidence="7" id="KW-1015">Disulfide bond</keyword>
<dbReference type="SMART" id="SM00188">
    <property type="entry name" value="IL10"/>
    <property type="match status" value="1"/>
</dbReference>
<keyword evidence="8" id="KW-0945">Host-virus interaction</keyword>
<dbReference type="GO" id="GO:0005615">
    <property type="term" value="C:extracellular space"/>
    <property type="evidence" value="ECO:0007669"/>
    <property type="project" value="UniProtKB-UniRule"/>
</dbReference>
<gene>
    <name evidence="10" type="ORF">GPX-Turkey_005</name>
    <name evidence="9" type="ORF">GTPV_gp003</name>
</gene>
<proteinExistence type="inferred from homology"/>
<evidence type="ECO:0000256" key="3">
    <source>
        <dbReference type="ARBA" id="ARBA00022514"/>
    </source>
</evidence>
<comment type="function">
    <text evidence="8">Functional viral cytokine homolog that plays a role in regulating host immune response.</text>
</comment>
<dbReference type="GO" id="GO:0052031">
    <property type="term" value="P:symbiont-mediated perturbation of host defense response"/>
    <property type="evidence" value="ECO:0007669"/>
    <property type="project" value="UniProtKB-UniRule"/>
</dbReference>
<keyword evidence="4 8" id="KW-0964">Secreted</keyword>
<dbReference type="SMR" id="A0A1B2LPH7"/>
<organism evidence="9">
    <name type="scientific">Goatpox virus</name>
    <dbReference type="NCBI Taxonomy" id="186805"/>
    <lineage>
        <taxon>Viruses</taxon>
        <taxon>Varidnaviria</taxon>
        <taxon>Bamfordvirae</taxon>
        <taxon>Nucleocytoviricota</taxon>
        <taxon>Pokkesviricetes</taxon>
        <taxon>Chitovirales</taxon>
        <taxon>Poxviridae</taxon>
        <taxon>Chordopoxvirinae</taxon>
        <taxon>Capripoxvirus</taxon>
        <taxon>Capripoxvirus goatpox</taxon>
    </lineage>
</organism>
<evidence type="ECO:0000256" key="5">
    <source>
        <dbReference type="ARBA" id="ARBA00022729"/>
    </source>
</evidence>
<accession>A0A1B2LPH7</accession>
<dbReference type="Proteomes" id="UP000322628">
    <property type="component" value="Genome"/>
</dbReference>
<dbReference type="PANTHER" id="PTHR48482:SF5">
    <property type="entry name" value="INTERLEUKIN-10"/>
    <property type="match status" value="1"/>
</dbReference>
<dbReference type="InterPro" id="IPR009079">
    <property type="entry name" value="4_helix_cytokine-like_core"/>
</dbReference>
<dbReference type="PANTHER" id="PTHR48482">
    <property type="entry name" value="INTERLEUKIN-19-RELATED"/>
    <property type="match status" value="1"/>
</dbReference>
<dbReference type="PRINTS" id="PR01294">
    <property type="entry name" value="INTRLEUKIN10"/>
</dbReference>
<comment type="similarity">
    <text evidence="2 8">Belongs to the IL-10 family.</text>
</comment>
<evidence type="ECO:0000256" key="1">
    <source>
        <dbReference type="ARBA" id="ARBA00004613"/>
    </source>
</evidence>
<keyword evidence="5" id="KW-0732">Signal</keyword>
<dbReference type="Pfam" id="PF00726">
    <property type="entry name" value="IL10"/>
    <property type="match status" value="1"/>
</dbReference>
<dbReference type="SUPFAM" id="SSF47266">
    <property type="entry name" value="4-helical cytokines"/>
    <property type="match status" value="1"/>
</dbReference>
<dbReference type="GO" id="GO:0005125">
    <property type="term" value="F:cytokine activity"/>
    <property type="evidence" value="ECO:0007669"/>
    <property type="project" value="UniProtKB-UniRule"/>
</dbReference>
<evidence type="ECO:0000256" key="8">
    <source>
        <dbReference type="RuleBase" id="RU368043"/>
    </source>
</evidence>
<protein>
    <recommendedName>
        <fullName evidence="8">Viral interleukin-10 homolog</fullName>
    </recommendedName>
</protein>
<evidence type="ECO:0000313" key="10">
    <source>
        <dbReference type="EMBL" id="QEJ79006.1"/>
    </source>
</evidence>
<evidence type="ECO:0000256" key="6">
    <source>
        <dbReference type="ARBA" id="ARBA00022938"/>
    </source>
</evidence>
<dbReference type="InterPro" id="IPR000098">
    <property type="entry name" value="IL-10"/>
</dbReference>
<comment type="subcellular location">
    <subcellularLocation>
        <location evidence="1 8">Secreted</location>
    </subcellularLocation>
</comment>
<keyword evidence="6 8" id="KW-1125">Evasion of host immunity by viral interleukin-like protein</keyword>
<dbReference type="EMBL" id="MN072622">
    <property type="protein sequence ID" value="QEJ79006.1"/>
    <property type="molecule type" value="Genomic_DNA"/>
</dbReference>
<sequence>MKTNTKIILFCYVILSLYVFSCVVASAKKCDDVSFDYILKDLRSEFIKIKSFVQNNDQENMMLLSQSMLDKLTSCIGCKSLSDMIKFYLNDVLPNAEKIEQIKNIITSIGEKLKSLKEKLISCDFLHCENNDEIKTVKAIFNKLKDKGIYKAMGEFDIFINYVEKYIVKT</sequence>
<reference evidence="10 11" key="2">
    <citation type="journal article" date="2019" name="Transbound. Emerg. Dis.">
        <title>Extended sequencing of vaccine and wild-type capripoxvirus isolates provides insights into genes modulating virulence and host range.</title>
        <authorList>
            <person name="Biswas S."/>
            <person name="Noyce R.S."/>
            <person name="Babiuk L.A."/>
            <person name="Lung O."/>
            <person name="Bulach D.M."/>
            <person name="Bowden T.R."/>
            <person name="Boyle D.B."/>
            <person name="Babiuk S."/>
            <person name="Evans D.H."/>
        </authorList>
    </citation>
    <scope>NUCLEOTIDE SEQUENCE [LARGE SCALE GENOMIC DNA]</scope>
    <source>
        <strain evidence="10">Turkey</strain>
    </source>
</reference>
<evidence type="ECO:0000313" key="9">
    <source>
        <dbReference type="EMBL" id="AOA32964.1"/>
    </source>
</evidence>
<dbReference type="GO" id="GO:0006955">
    <property type="term" value="P:immune response"/>
    <property type="evidence" value="ECO:0007669"/>
    <property type="project" value="InterPro"/>
</dbReference>
<dbReference type="Gene3D" id="1.20.1250.10">
    <property type="match status" value="1"/>
</dbReference>